<accession>A0ACC2VFZ3</accession>
<organism evidence="1 2">
    <name type="scientific">Naganishia adeliensis</name>
    <dbReference type="NCBI Taxonomy" id="92952"/>
    <lineage>
        <taxon>Eukaryota</taxon>
        <taxon>Fungi</taxon>
        <taxon>Dikarya</taxon>
        <taxon>Basidiomycota</taxon>
        <taxon>Agaricomycotina</taxon>
        <taxon>Tremellomycetes</taxon>
        <taxon>Filobasidiales</taxon>
        <taxon>Filobasidiaceae</taxon>
        <taxon>Naganishia</taxon>
    </lineage>
</organism>
<sequence length="418" mass="46820">MATNNTNTTSNNNTTPHTTPTTAAVTVVSADTALAGQDTPTTSGEVTAAPPSPQATFPSLINMFADSPATYSPSRPALVFNGNYNEFLNINLFTPVDVEHPSSSAISNNTVSIDSYELPGQPLTDKQLYTNDFFASDEFNDWYMEKLTKGALDSVTYDQRAIQDLQHRVSTSTLPVDAIDPALLFDKHQGNNGDDMSGGAAEEIIEFTAEQYQRALELLQEMADQEDAQVYHPALRDSEFVNVSAVSDIQGSPYCGNSNDYIRKPQPPIKLVIDNSDINDITALNHALNEDGESEVASTAGGSDDDEEEEGNVEPCDVERHFWTRNGDIKYWVHHKGERLYLTAEQIEDRFNGVKCALWTYWHRKRAGQISIVKLMEHFRRMGHQGFFREMLWHLLPARLQRILNRLRKEGKLDSFFF</sequence>
<comment type="caution">
    <text evidence="1">The sequence shown here is derived from an EMBL/GenBank/DDBJ whole genome shotgun (WGS) entry which is preliminary data.</text>
</comment>
<evidence type="ECO:0000313" key="1">
    <source>
        <dbReference type="EMBL" id="KAJ9098015.1"/>
    </source>
</evidence>
<dbReference type="EMBL" id="JASBWS010000097">
    <property type="protein sequence ID" value="KAJ9098015.1"/>
    <property type="molecule type" value="Genomic_DNA"/>
</dbReference>
<protein>
    <submittedName>
        <fullName evidence="1">Uncharacterized protein</fullName>
    </submittedName>
</protein>
<dbReference type="Proteomes" id="UP001230649">
    <property type="component" value="Unassembled WGS sequence"/>
</dbReference>
<keyword evidence="2" id="KW-1185">Reference proteome</keyword>
<reference evidence="1" key="1">
    <citation type="submission" date="2023-04" db="EMBL/GenBank/DDBJ databases">
        <title>Draft Genome sequencing of Naganishia species isolated from polar environments using Oxford Nanopore Technology.</title>
        <authorList>
            <person name="Leo P."/>
            <person name="Venkateswaran K."/>
        </authorList>
    </citation>
    <scope>NUCLEOTIDE SEQUENCE</scope>
    <source>
        <strain evidence="1">MNA-CCFEE 5262</strain>
    </source>
</reference>
<name>A0ACC2VFZ3_9TREE</name>
<proteinExistence type="predicted"/>
<gene>
    <name evidence="1" type="ORF">QFC20_006046</name>
</gene>
<evidence type="ECO:0000313" key="2">
    <source>
        <dbReference type="Proteomes" id="UP001230649"/>
    </source>
</evidence>